<accession>H2IYK9</accession>
<dbReference type="Proteomes" id="UP000009010">
    <property type="component" value="Chromosome"/>
</dbReference>
<dbReference type="Pfam" id="PF06114">
    <property type="entry name" value="Peptidase_M78"/>
    <property type="match status" value="1"/>
</dbReference>
<dbReference type="InterPro" id="IPR052345">
    <property type="entry name" value="Rad_response_metalloprotease"/>
</dbReference>
<dbReference type="PANTHER" id="PTHR43236">
    <property type="entry name" value="ANTITOXIN HIGA1"/>
    <property type="match status" value="1"/>
</dbReference>
<dbReference type="InterPro" id="IPR010359">
    <property type="entry name" value="IrrE_HExxH"/>
</dbReference>
<dbReference type="PROSITE" id="PS50943">
    <property type="entry name" value="HTH_CROC1"/>
    <property type="match status" value="1"/>
</dbReference>
<dbReference type="CDD" id="cd00093">
    <property type="entry name" value="HTH_XRE"/>
    <property type="match status" value="1"/>
</dbReference>
<dbReference type="InterPro" id="IPR010982">
    <property type="entry name" value="Lambda_DNA-bd_dom_sf"/>
</dbReference>
<dbReference type="Gene3D" id="1.10.260.40">
    <property type="entry name" value="lambda repressor-like DNA-binding domains"/>
    <property type="match status" value="1"/>
</dbReference>
<dbReference type="InterPro" id="IPR001387">
    <property type="entry name" value="Cro/C1-type_HTH"/>
</dbReference>
<gene>
    <name evidence="3" type="ordered locus">Rahaq2_1053</name>
</gene>
<dbReference type="GO" id="GO:0003677">
    <property type="term" value="F:DNA binding"/>
    <property type="evidence" value="ECO:0007669"/>
    <property type="project" value="InterPro"/>
</dbReference>
<evidence type="ECO:0000256" key="1">
    <source>
        <dbReference type="ARBA" id="ARBA00007227"/>
    </source>
</evidence>
<sequence>MDIQKQIAQKLIEARTSMGMSASAVADALGIVRQTYGKYEQGLSTPDVSQLIALCKIFDKPLGYFYDQDEGSFRFAMRADSPDLLDSNLRNELVEKLKNISAIEEAAEANQPEDLPSSMPLFSAKEEDLRLVEDKAVTERNRLGIGNATCVGDLVALLEASDIRVIPFSRPQQDDDQGMVWGFSAFSGKYGTAIYVNNHETVSVERQIFSICHEYAHLIFHREEYTGPARAYKTRGRSVSPEEKIANHFAACFLIPEAALRKQFLMQGGGWAYEETVMRLKRVFRVSASCIIDRLSKTGIINKRNSGFLWAMANKRGWLKCEPLPITEQLNYKGRLIVLSRKAWGTGSASESFIADLLEMDRKDLGKLIDGWYCEQEAEEDAF</sequence>
<name>H2IYK9_RAHAC</name>
<evidence type="ECO:0000313" key="4">
    <source>
        <dbReference type="Proteomes" id="UP000009010"/>
    </source>
</evidence>
<dbReference type="SUPFAM" id="SSF47413">
    <property type="entry name" value="lambda repressor-like DNA-binding domains"/>
    <property type="match status" value="1"/>
</dbReference>
<dbReference type="eggNOG" id="COG2856">
    <property type="taxonomic scope" value="Bacteria"/>
</dbReference>
<keyword evidence="4" id="KW-1185">Reference proteome</keyword>
<dbReference type="KEGG" id="raq:Rahaq2_1053"/>
<protein>
    <submittedName>
        <fullName evidence="3">Putative Zn peptidase</fullName>
    </submittedName>
</protein>
<organism evidence="3 4">
    <name type="scientific">Rahnella aquatilis (strain ATCC 33071 / DSM 4594 / JCM 1683 / NBRC 105701 / NCIMB 13365 / CIP 78.65)</name>
    <dbReference type="NCBI Taxonomy" id="745277"/>
    <lineage>
        <taxon>Bacteria</taxon>
        <taxon>Pseudomonadati</taxon>
        <taxon>Pseudomonadota</taxon>
        <taxon>Gammaproteobacteria</taxon>
        <taxon>Enterobacterales</taxon>
        <taxon>Yersiniaceae</taxon>
        <taxon>Rahnella</taxon>
    </lineage>
</organism>
<dbReference type="Pfam" id="PF01381">
    <property type="entry name" value="HTH_3"/>
    <property type="match status" value="1"/>
</dbReference>
<dbReference type="OrthoDB" id="9794834at2"/>
<proteinExistence type="inferred from homology"/>
<dbReference type="AlphaFoldDB" id="H2IYK9"/>
<dbReference type="RefSeq" id="WP_015696202.1">
    <property type="nucleotide sequence ID" value="NC_016818.1"/>
</dbReference>
<feature type="domain" description="HTH cro/C1-type" evidence="2">
    <location>
        <begin position="11"/>
        <end position="65"/>
    </location>
</feature>
<dbReference type="STRING" id="745277.Rahaq2_1053"/>
<dbReference type="PATRIC" id="fig|745277.3.peg.989"/>
<comment type="similarity">
    <text evidence="1">Belongs to the short-chain fatty acyl-CoA assimilation regulator (ScfR) family.</text>
</comment>
<dbReference type="SMART" id="SM00530">
    <property type="entry name" value="HTH_XRE"/>
    <property type="match status" value="1"/>
</dbReference>
<dbReference type="EMBL" id="CP003244">
    <property type="protein sequence ID" value="AEX50945.1"/>
    <property type="molecule type" value="Genomic_DNA"/>
</dbReference>
<evidence type="ECO:0000313" key="3">
    <source>
        <dbReference type="EMBL" id="AEX50945.1"/>
    </source>
</evidence>
<dbReference type="PANTHER" id="PTHR43236:SF1">
    <property type="entry name" value="BLL7220 PROTEIN"/>
    <property type="match status" value="1"/>
</dbReference>
<dbReference type="Gene3D" id="1.10.10.2910">
    <property type="match status" value="1"/>
</dbReference>
<reference evidence="4" key="2">
    <citation type="submission" date="2012-01" db="EMBL/GenBank/DDBJ databases">
        <title>Complete sequence of chromosome of Rahnella aquatilis CIP 78.65.</title>
        <authorList>
            <person name="Lucas S."/>
            <person name="Han J."/>
            <person name="Lapidus A."/>
            <person name="Cheng J.-F."/>
            <person name="Goodwin L."/>
            <person name="Pitluck S."/>
            <person name="Peters L."/>
            <person name="Ovchinnikova G."/>
            <person name="Held B."/>
            <person name="Detter J.C."/>
            <person name="Han C."/>
            <person name="Tapia R."/>
            <person name="Land M."/>
            <person name="Hauser L."/>
            <person name="Kyrpides N."/>
            <person name="Ivanova N."/>
            <person name="Pagani I."/>
            <person name="Sobecky P."/>
            <person name="Martinez R."/>
            <person name="Woyke T."/>
        </authorList>
    </citation>
    <scope>NUCLEOTIDE SEQUENCE [LARGE SCALE GENOMIC DNA]</scope>
    <source>
        <strain evidence="4">ATCC 33071 / DSM 4594 / JCM 1683 / NBRC 105701 / NCIMB 13365 / CIP 78.65</strain>
    </source>
</reference>
<reference evidence="3 4" key="1">
    <citation type="journal article" date="2012" name="J. Bacteriol.">
        <title>Complete Genome Sequence of Rahnella aquatilis CIP 78.65.</title>
        <authorList>
            <person name="Martinez R.J."/>
            <person name="Bruce D."/>
            <person name="Detter C."/>
            <person name="Goodwin L.A."/>
            <person name="Han J."/>
            <person name="Han C.S."/>
            <person name="Held B."/>
            <person name="Land M.L."/>
            <person name="Mikhailova N."/>
            <person name="Nolan M."/>
            <person name="Pennacchio L."/>
            <person name="Pitluck S."/>
            <person name="Tapia R."/>
            <person name="Woyke T."/>
            <person name="Sobecky P.A."/>
        </authorList>
    </citation>
    <scope>NUCLEOTIDE SEQUENCE [LARGE SCALE GENOMIC DNA]</scope>
    <source>
        <strain evidence="4">ATCC 33071 / DSM 4594 / JCM 1683 / NBRC 105701 / NCIMB 13365 / CIP 78.65</strain>
    </source>
</reference>
<evidence type="ECO:0000259" key="2">
    <source>
        <dbReference type="PROSITE" id="PS50943"/>
    </source>
</evidence>
<dbReference type="HOGENOM" id="CLU_053651_2_0_6"/>